<evidence type="ECO:0000313" key="2">
    <source>
        <dbReference type="EMBL" id="TFC47576.1"/>
    </source>
</evidence>
<dbReference type="SUPFAM" id="SSF49777">
    <property type="entry name" value="PEBP-like"/>
    <property type="match status" value="1"/>
</dbReference>
<dbReference type="GO" id="GO:0004860">
    <property type="term" value="F:protein kinase inhibitor activity"/>
    <property type="evidence" value="ECO:0007669"/>
    <property type="project" value="UniProtKB-KW"/>
</dbReference>
<dbReference type="NCBIfam" id="TIGR00481">
    <property type="entry name" value="YbhB/YbcL family Raf kinase inhibitor-like protein"/>
    <property type="match status" value="1"/>
</dbReference>
<dbReference type="InterPro" id="IPR005247">
    <property type="entry name" value="YbhB_YbcL/LppC-like"/>
</dbReference>
<dbReference type="Proteomes" id="UP000297403">
    <property type="component" value="Unassembled WGS sequence"/>
</dbReference>
<dbReference type="CDD" id="cd00865">
    <property type="entry name" value="PEBP_bact_arch"/>
    <property type="match status" value="1"/>
</dbReference>
<sequence length="184" mass="18790">MALNDPLARFGEVPLFTLTSTDMTDGAPLAAAQFGLGSGGRNVSPQLSWSGFPAGTKSFAVTVYDPDAPTGSGYWHWAAFNLPATCTSLPAGAGAPGGRLLPPGAVILPNEARQPAFVGAGPPAGTGTHRYQFIVHAVDVARLEVDPDSTPAVLGFNLHFHTLGRAVLEATGAFGGAAADGERH</sequence>
<protein>
    <submittedName>
        <fullName evidence="2">YbhB/YbcL family Raf kinase inhibitor-like protein</fullName>
    </submittedName>
</protein>
<dbReference type="EMBL" id="SOFY01000039">
    <property type="protein sequence ID" value="TFC47576.1"/>
    <property type="molecule type" value="Genomic_DNA"/>
</dbReference>
<reference evidence="2 3" key="1">
    <citation type="submission" date="2019-03" db="EMBL/GenBank/DDBJ databases">
        <title>Genomics of glacier-inhabiting Cryobacterium strains.</title>
        <authorList>
            <person name="Liu Q."/>
            <person name="Xin Y.-H."/>
        </authorList>
    </citation>
    <scope>NUCLEOTIDE SEQUENCE [LARGE SCALE GENOMIC DNA]</scope>
    <source>
        <strain evidence="3">TMT1-22</strain>
    </source>
</reference>
<organism evidence="2 3">
    <name type="scientific">Cryobacterium shii</name>
    <dbReference type="NCBI Taxonomy" id="1259235"/>
    <lineage>
        <taxon>Bacteria</taxon>
        <taxon>Bacillati</taxon>
        <taxon>Actinomycetota</taxon>
        <taxon>Actinomycetes</taxon>
        <taxon>Micrococcales</taxon>
        <taxon>Microbacteriaceae</taxon>
        <taxon>Cryobacterium</taxon>
    </lineage>
</organism>
<dbReference type="PANTHER" id="PTHR30289:SF1">
    <property type="entry name" value="PEBP (PHOSPHATIDYLETHANOLAMINE-BINDING PROTEIN) FAMILY PROTEIN"/>
    <property type="match status" value="1"/>
</dbReference>
<dbReference type="RefSeq" id="WP_134367072.1">
    <property type="nucleotide sequence ID" value="NZ_SOFY01000039.1"/>
</dbReference>
<keyword evidence="3" id="KW-1185">Reference proteome</keyword>
<comment type="similarity">
    <text evidence="1">Belongs to the UPF0098 family.</text>
</comment>
<comment type="caution">
    <text evidence="2">The sequence shown here is derived from an EMBL/GenBank/DDBJ whole genome shotgun (WGS) entry which is preliminary data.</text>
</comment>
<accession>A0AAQ2C6K8</accession>
<name>A0AAQ2C6K8_9MICO</name>
<keyword evidence="2" id="KW-0649">Protein kinase inhibitor</keyword>
<dbReference type="Gene3D" id="3.90.280.10">
    <property type="entry name" value="PEBP-like"/>
    <property type="match status" value="1"/>
</dbReference>
<evidence type="ECO:0000256" key="1">
    <source>
        <dbReference type="ARBA" id="ARBA00007120"/>
    </source>
</evidence>
<gene>
    <name evidence="2" type="ORF">E3O49_07905</name>
</gene>
<dbReference type="InterPro" id="IPR036610">
    <property type="entry name" value="PEBP-like_sf"/>
</dbReference>
<dbReference type="PANTHER" id="PTHR30289">
    <property type="entry name" value="UNCHARACTERIZED PROTEIN YBCL-RELATED"/>
    <property type="match status" value="1"/>
</dbReference>
<dbReference type="InterPro" id="IPR008914">
    <property type="entry name" value="PEBP"/>
</dbReference>
<evidence type="ECO:0000313" key="3">
    <source>
        <dbReference type="Proteomes" id="UP000297403"/>
    </source>
</evidence>
<proteinExistence type="inferred from homology"/>
<dbReference type="AlphaFoldDB" id="A0AAQ2C6K8"/>
<dbReference type="Pfam" id="PF01161">
    <property type="entry name" value="PBP"/>
    <property type="match status" value="1"/>
</dbReference>